<dbReference type="EMBL" id="MFID01000011">
    <property type="protein sequence ID" value="OGF81412.1"/>
    <property type="molecule type" value="Genomic_DNA"/>
</dbReference>
<sequence length="236" mass="26752">MEETRPSIPRLKAAAAFEKAPPQTTAGDEIDAYELLELKKSTNKKFSSCLVYQIADAIYTMPELNVTWKDGNEKEGAEAKIIKHDTLNMGMAFQVFKKGELPSTAVARIREILPGDFEMCPWYMLVSDLNRVISALTEKAAKNRLFGKDFFPQPNIIFNNLGAFKHIGFAELLMPFGTSLMITVLKAKEKVVIRRGYINKWPMMTLKVTFDHRLFDGPAIDKFIGLLKDRIENPVF</sequence>
<dbReference type="GO" id="GO:0016746">
    <property type="term" value="F:acyltransferase activity"/>
    <property type="evidence" value="ECO:0007669"/>
    <property type="project" value="InterPro"/>
</dbReference>
<feature type="domain" description="2-oxoacid dehydrogenase acyltransferase catalytic" evidence="1">
    <location>
        <begin position="126"/>
        <end position="234"/>
    </location>
</feature>
<dbReference type="Proteomes" id="UP000178114">
    <property type="component" value="Unassembled WGS sequence"/>
</dbReference>
<evidence type="ECO:0000259" key="1">
    <source>
        <dbReference type="Pfam" id="PF00198"/>
    </source>
</evidence>
<organism evidence="2 3">
    <name type="scientific">Candidatus Giovannonibacteria bacterium RIFCSPLOWO2_01_FULL_45_34</name>
    <dbReference type="NCBI Taxonomy" id="1798351"/>
    <lineage>
        <taxon>Bacteria</taxon>
        <taxon>Candidatus Giovannoniibacteriota</taxon>
    </lineage>
</organism>
<dbReference type="Gene3D" id="3.30.559.10">
    <property type="entry name" value="Chloramphenicol acetyltransferase-like domain"/>
    <property type="match status" value="1"/>
</dbReference>
<dbReference type="STRING" id="1798351.A2930_01290"/>
<reference evidence="2 3" key="1">
    <citation type="journal article" date="2016" name="Nat. Commun.">
        <title>Thousands of microbial genomes shed light on interconnected biogeochemical processes in an aquifer system.</title>
        <authorList>
            <person name="Anantharaman K."/>
            <person name="Brown C.T."/>
            <person name="Hug L.A."/>
            <person name="Sharon I."/>
            <person name="Castelle C.J."/>
            <person name="Probst A.J."/>
            <person name="Thomas B.C."/>
            <person name="Singh A."/>
            <person name="Wilkins M.J."/>
            <person name="Karaoz U."/>
            <person name="Brodie E.L."/>
            <person name="Williams K.H."/>
            <person name="Hubbard S.S."/>
            <person name="Banfield J.F."/>
        </authorList>
    </citation>
    <scope>NUCLEOTIDE SEQUENCE [LARGE SCALE GENOMIC DNA]</scope>
</reference>
<dbReference type="Pfam" id="PF00198">
    <property type="entry name" value="2-oxoacid_dh"/>
    <property type="match status" value="2"/>
</dbReference>
<proteinExistence type="predicted"/>
<dbReference type="SUPFAM" id="SSF52777">
    <property type="entry name" value="CoA-dependent acyltransferases"/>
    <property type="match status" value="1"/>
</dbReference>
<gene>
    <name evidence="2" type="ORF">A2930_01290</name>
</gene>
<comment type="caution">
    <text evidence="2">The sequence shown here is derived from an EMBL/GenBank/DDBJ whole genome shotgun (WGS) entry which is preliminary data.</text>
</comment>
<accession>A0A1F5X0J4</accession>
<protein>
    <recommendedName>
        <fullName evidence="1">2-oxoacid dehydrogenase acyltransferase catalytic domain-containing protein</fullName>
    </recommendedName>
</protein>
<dbReference type="InterPro" id="IPR023213">
    <property type="entry name" value="CAT-like_dom_sf"/>
</dbReference>
<evidence type="ECO:0000313" key="2">
    <source>
        <dbReference type="EMBL" id="OGF81412.1"/>
    </source>
</evidence>
<dbReference type="AlphaFoldDB" id="A0A1F5X0J4"/>
<evidence type="ECO:0000313" key="3">
    <source>
        <dbReference type="Proteomes" id="UP000178114"/>
    </source>
</evidence>
<name>A0A1F5X0J4_9BACT</name>
<feature type="domain" description="2-oxoacid dehydrogenase acyltransferase catalytic" evidence="1">
    <location>
        <begin position="21"/>
        <end position="94"/>
    </location>
</feature>
<dbReference type="InterPro" id="IPR001078">
    <property type="entry name" value="2-oxoacid_DH_actylTfrase"/>
</dbReference>